<name>A0A6A5UNR3_9PLEO</name>
<dbReference type="OrthoDB" id="62952at2759"/>
<dbReference type="AlphaFoldDB" id="A0A6A5UNR3"/>
<protein>
    <submittedName>
        <fullName evidence="1">Uncharacterized protein</fullName>
    </submittedName>
</protein>
<organism evidence="1 2">
    <name type="scientific">Bimuria novae-zelandiae CBS 107.79</name>
    <dbReference type="NCBI Taxonomy" id="1447943"/>
    <lineage>
        <taxon>Eukaryota</taxon>
        <taxon>Fungi</taxon>
        <taxon>Dikarya</taxon>
        <taxon>Ascomycota</taxon>
        <taxon>Pezizomycotina</taxon>
        <taxon>Dothideomycetes</taxon>
        <taxon>Pleosporomycetidae</taxon>
        <taxon>Pleosporales</taxon>
        <taxon>Massarineae</taxon>
        <taxon>Didymosphaeriaceae</taxon>
        <taxon>Bimuria</taxon>
    </lineage>
</organism>
<keyword evidence="2" id="KW-1185">Reference proteome</keyword>
<sequence>MPQLVSKDHQNTGHKSNFLFLANKQIHSEYMGIIGKKSTVHLTVASCNYAPPTTAAEEEKNIWQVSPQVIKQMKRCNITLATTSTMLGVPDPRNMKSEEWALARQIGRQLAQVRNDCELNLIVKAISDPLWNPLWIWYHAAQALKTRGQGSNVGPKFNRITFCLDTFSPGENYLMRDPANSDQWAWWCLEGHCVAQVGVDLTVRQFCSGVYGCPTCDAGENEEST</sequence>
<evidence type="ECO:0000313" key="1">
    <source>
        <dbReference type="EMBL" id="KAF1965442.1"/>
    </source>
</evidence>
<proteinExistence type="predicted"/>
<dbReference type="EMBL" id="ML976762">
    <property type="protein sequence ID" value="KAF1965442.1"/>
    <property type="molecule type" value="Genomic_DNA"/>
</dbReference>
<accession>A0A6A5UNR3</accession>
<dbReference type="Proteomes" id="UP000800036">
    <property type="component" value="Unassembled WGS sequence"/>
</dbReference>
<gene>
    <name evidence="1" type="ORF">BU23DRAFT_561099</name>
</gene>
<evidence type="ECO:0000313" key="2">
    <source>
        <dbReference type="Proteomes" id="UP000800036"/>
    </source>
</evidence>
<reference evidence="1" key="1">
    <citation type="journal article" date="2020" name="Stud. Mycol.">
        <title>101 Dothideomycetes genomes: a test case for predicting lifestyles and emergence of pathogens.</title>
        <authorList>
            <person name="Haridas S."/>
            <person name="Albert R."/>
            <person name="Binder M."/>
            <person name="Bloem J."/>
            <person name="Labutti K."/>
            <person name="Salamov A."/>
            <person name="Andreopoulos B."/>
            <person name="Baker S."/>
            <person name="Barry K."/>
            <person name="Bills G."/>
            <person name="Bluhm B."/>
            <person name="Cannon C."/>
            <person name="Castanera R."/>
            <person name="Culley D."/>
            <person name="Daum C."/>
            <person name="Ezra D."/>
            <person name="Gonzalez J."/>
            <person name="Henrissat B."/>
            <person name="Kuo A."/>
            <person name="Liang C."/>
            <person name="Lipzen A."/>
            <person name="Lutzoni F."/>
            <person name="Magnuson J."/>
            <person name="Mondo S."/>
            <person name="Nolan M."/>
            <person name="Ohm R."/>
            <person name="Pangilinan J."/>
            <person name="Park H.-J."/>
            <person name="Ramirez L."/>
            <person name="Alfaro M."/>
            <person name="Sun H."/>
            <person name="Tritt A."/>
            <person name="Yoshinaga Y."/>
            <person name="Zwiers L.-H."/>
            <person name="Turgeon B."/>
            <person name="Goodwin S."/>
            <person name="Spatafora J."/>
            <person name="Crous P."/>
            <person name="Grigoriev I."/>
        </authorList>
    </citation>
    <scope>NUCLEOTIDE SEQUENCE</scope>
    <source>
        <strain evidence="1">CBS 107.79</strain>
    </source>
</reference>